<feature type="transmembrane region" description="Helical" evidence="2">
    <location>
        <begin position="255"/>
        <end position="275"/>
    </location>
</feature>
<evidence type="ECO:0000256" key="1">
    <source>
        <dbReference type="SAM" id="MobiDB-lite"/>
    </source>
</evidence>
<proteinExistence type="predicted"/>
<protein>
    <submittedName>
        <fullName evidence="3">Uncharacterized protein</fullName>
    </submittedName>
</protein>
<feature type="region of interest" description="Disordered" evidence="1">
    <location>
        <begin position="125"/>
        <end position="173"/>
    </location>
</feature>
<gene>
    <name evidence="3" type="ORF">K239x_54910</name>
</gene>
<feature type="transmembrane region" description="Helical" evidence="2">
    <location>
        <begin position="228"/>
        <end position="249"/>
    </location>
</feature>
<reference evidence="3 4" key="1">
    <citation type="submission" date="2019-02" db="EMBL/GenBank/DDBJ databases">
        <title>Deep-cultivation of Planctomycetes and their phenomic and genomic characterization uncovers novel biology.</title>
        <authorList>
            <person name="Wiegand S."/>
            <person name="Jogler M."/>
            <person name="Boedeker C."/>
            <person name="Pinto D."/>
            <person name="Vollmers J."/>
            <person name="Rivas-Marin E."/>
            <person name="Kohn T."/>
            <person name="Peeters S.H."/>
            <person name="Heuer A."/>
            <person name="Rast P."/>
            <person name="Oberbeckmann S."/>
            <person name="Bunk B."/>
            <person name="Jeske O."/>
            <person name="Meyerdierks A."/>
            <person name="Storesund J.E."/>
            <person name="Kallscheuer N."/>
            <person name="Luecker S."/>
            <person name="Lage O.M."/>
            <person name="Pohl T."/>
            <person name="Merkel B.J."/>
            <person name="Hornburger P."/>
            <person name="Mueller R.-W."/>
            <person name="Bruemmer F."/>
            <person name="Labrenz M."/>
            <person name="Spormann A.M."/>
            <person name="Op den Camp H."/>
            <person name="Overmann J."/>
            <person name="Amann R."/>
            <person name="Jetten M.S.M."/>
            <person name="Mascher T."/>
            <person name="Medema M.H."/>
            <person name="Devos D.P."/>
            <person name="Kaster A.-K."/>
            <person name="Ovreas L."/>
            <person name="Rohde M."/>
            <person name="Galperin M.Y."/>
            <person name="Jogler C."/>
        </authorList>
    </citation>
    <scope>NUCLEOTIDE SEQUENCE [LARGE SCALE GENOMIC DNA]</scope>
    <source>
        <strain evidence="3 4">K23_9</strain>
    </source>
</reference>
<organism evidence="3 4">
    <name type="scientific">Stieleria marina</name>
    <dbReference type="NCBI Taxonomy" id="1930275"/>
    <lineage>
        <taxon>Bacteria</taxon>
        <taxon>Pseudomonadati</taxon>
        <taxon>Planctomycetota</taxon>
        <taxon>Planctomycetia</taxon>
        <taxon>Pirellulales</taxon>
        <taxon>Pirellulaceae</taxon>
        <taxon>Stieleria</taxon>
    </lineage>
</organism>
<keyword evidence="2" id="KW-1133">Transmembrane helix</keyword>
<dbReference type="EMBL" id="CP036526">
    <property type="protein sequence ID" value="QDT13473.1"/>
    <property type="molecule type" value="Genomic_DNA"/>
</dbReference>
<dbReference type="AlphaFoldDB" id="A0A517P286"/>
<evidence type="ECO:0000256" key="2">
    <source>
        <dbReference type="SAM" id="Phobius"/>
    </source>
</evidence>
<sequence>MTAENEDEDIWQTIARYREELEFLRELLDPVNQLRDAGVFVEDLLKVHFPSPEIIEPSLGKLLRKRQKFLGRRLYRDADFAIRVRNSVSHTRRESMTDEKLLKGTEVFLKIASLHIDEIERKAGPKIVTESESPPKPAPLNRFESNSTDEAEPKSYATRIERKPSPMLDADGGDPHVTASTLAEYTFCPRAGVLTHEGGFSDPEEELPSLALLPWYEQAAIEEAYTHALYVLFACPVGLVAAVVILSLTLLGNPVYPLLLIVLVSGWTIFAWRAFRRWREIGNRRLAAQLATECNPVPGKNTFQPVDWWGLLLAGYEVRRPEAALNDERWKLSGKPRRILDKGTMSIPVHRIRKPEGPVLPQHIVRVMAHCHLIEATEGANSPFGIVLFGNTYQGMTVPNTNEHRERLHTALERVRAMIIESNAGERQPPEPVTGNVCSACHFGHPRSIALDDKTMRYEEPLDPAPFHNGKRAFHCDCGDRFNWKPKHDRNRKMRRLE</sequence>
<evidence type="ECO:0000313" key="4">
    <source>
        <dbReference type="Proteomes" id="UP000319817"/>
    </source>
</evidence>
<keyword evidence="2" id="KW-0812">Transmembrane</keyword>
<evidence type="ECO:0000313" key="3">
    <source>
        <dbReference type="EMBL" id="QDT13473.1"/>
    </source>
</evidence>
<keyword evidence="4" id="KW-1185">Reference proteome</keyword>
<dbReference type="OrthoDB" id="284983at2"/>
<dbReference type="Proteomes" id="UP000319817">
    <property type="component" value="Chromosome"/>
</dbReference>
<keyword evidence="2" id="KW-0472">Membrane</keyword>
<dbReference type="Gene3D" id="3.90.320.10">
    <property type="match status" value="1"/>
</dbReference>
<dbReference type="InterPro" id="IPR011604">
    <property type="entry name" value="PDDEXK-like_dom_sf"/>
</dbReference>
<name>A0A517P286_9BACT</name>
<accession>A0A517P286</accession>
<dbReference type="RefSeq" id="WP_145421194.1">
    <property type="nucleotide sequence ID" value="NZ_CP036526.1"/>
</dbReference>